<dbReference type="Pfam" id="PF01590">
    <property type="entry name" value="GAF"/>
    <property type="match status" value="1"/>
</dbReference>
<dbReference type="SUPFAM" id="SSF55781">
    <property type="entry name" value="GAF domain-like"/>
    <property type="match status" value="1"/>
</dbReference>
<name>A0A2N5Y355_9GAMM</name>
<dbReference type="EMBL" id="PKLZ01000007">
    <property type="protein sequence ID" value="PLW82818.1"/>
    <property type="molecule type" value="Genomic_DNA"/>
</dbReference>
<dbReference type="OrthoDB" id="9806939at2"/>
<dbReference type="InterPro" id="IPR050465">
    <property type="entry name" value="UPF0194_transport"/>
</dbReference>
<dbReference type="GO" id="GO:0030313">
    <property type="term" value="C:cell envelope"/>
    <property type="evidence" value="ECO:0007669"/>
    <property type="project" value="UniProtKB-SubCell"/>
</dbReference>
<keyword evidence="2 3" id="KW-0175">Coiled coil</keyword>
<evidence type="ECO:0000259" key="5">
    <source>
        <dbReference type="Pfam" id="PF25973"/>
    </source>
</evidence>
<dbReference type="InterPro" id="IPR029016">
    <property type="entry name" value="GAF-like_dom_sf"/>
</dbReference>
<evidence type="ECO:0000256" key="3">
    <source>
        <dbReference type="SAM" id="Coils"/>
    </source>
</evidence>
<feature type="domain" description="CzcB-like barrel-sandwich hybrid" evidence="5">
    <location>
        <begin position="369"/>
        <end position="489"/>
    </location>
</feature>
<dbReference type="Gene3D" id="3.30.450.40">
    <property type="match status" value="1"/>
</dbReference>
<gene>
    <name evidence="6" type="ORF">CWI75_09655</name>
</gene>
<accession>A0A2N5Y355</accession>
<comment type="caution">
    <text evidence="6">The sequence shown here is derived from an EMBL/GenBank/DDBJ whole genome shotgun (WGS) entry which is preliminary data.</text>
</comment>
<feature type="domain" description="GAF" evidence="4">
    <location>
        <begin position="163"/>
        <end position="288"/>
    </location>
</feature>
<dbReference type="AlphaFoldDB" id="A0A2N5Y355"/>
<evidence type="ECO:0000259" key="4">
    <source>
        <dbReference type="Pfam" id="PF01590"/>
    </source>
</evidence>
<evidence type="ECO:0000313" key="7">
    <source>
        <dbReference type="Proteomes" id="UP000234845"/>
    </source>
</evidence>
<dbReference type="Gene3D" id="2.40.50.100">
    <property type="match status" value="1"/>
</dbReference>
<dbReference type="PANTHER" id="PTHR32347:SF23">
    <property type="entry name" value="BLL5650 PROTEIN"/>
    <property type="match status" value="1"/>
</dbReference>
<comment type="subcellular location">
    <subcellularLocation>
        <location evidence="1">Cell envelope</location>
    </subcellularLocation>
</comment>
<dbReference type="InterPro" id="IPR058647">
    <property type="entry name" value="BSH_CzcB-like"/>
</dbReference>
<organism evidence="6 7">
    <name type="scientific">Kineobactrum sediminis</name>
    <dbReference type="NCBI Taxonomy" id="1905677"/>
    <lineage>
        <taxon>Bacteria</taxon>
        <taxon>Pseudomonadati</taxon>
        <taxon>Pseudomonadota</taxon>
        <taxon>Gammaproteobacteria</taxon>
        <taxon>Cellvibrionales</taxon>
        <taxon>Halieaceae</taxon>
        <taxon>Kineobactrum</taxon>
    </lineage>
</organism>
<proteinExistence type="predicted"/>
<dbReference type="Proteomes" id="UP000234845">
    <property type="component" value="Unassembled WGS sequence"/>
</dbReference>
<evidence type="ECO:0000313" key="6">
    <source>
        <dbReference type="EMBL" id="PLW82818.1"/>
    </source>
</evidence>
<reference evidence="7" key="1">
    <citation type="submission" date="2017-11" db="EMBL/GenBank/DDBJ databases">
        <title>The draft genome sequence of Chromatocurvus sp. F02.</title>
        <authorList>
            <person name="Du Z.-J."/>
            <person name="Chang Y.-Q."/>
        </authorList>
    </citation>
    <scope>NUCLEOTIDE SEQUENCE [LARGE SCALE GENOMIC DNA]</scope>
    <source>
        <strain evidence="7">F02</strain>
    </source>
</reference>
<evidence type="ECO:0000256" key="1">
    <source>
        <dbReference type="ARBA" id="ARBA00004196"/>
    </source>
</evidence>
<keyword evidence="7" id="KW-1185">Reference proteome</keyword>
<feature type="coiled-coil region" evidence="3">
    <location>
        <begin position="425"/>
        <end position="452"/>
    </location>
</feature>
<dbReference type="InterPro" id="IPR003018">
    <property type="entry name" value="GAF"/>
</dbReference>
<dbReference type="PANTHER" id="PTHR32347">
    <property type="entry name" value="EFFLUX SYSTEM COMPONENT YKNX-RELATED"/>
    <property type="match status" value="1"/>
</dbReference>
<protein>
    <submittedName>
        <fullName evidence="6">Diguanylate phosphodiesterase</fullName>
    </submittedName>
</protein>
<evidence type="ECO:0000256" key="2">
    <source>
        <dbReference type="ARBA" id="ARBA00023054"/>
    </source>
</evidence>
<dbReference type="SUPFAM" id="SSF111369">
    <property type="entry name" value="HlyD-like secretion proteins"/>
    <property type="match status" value="1"/>
</dbReference>
<sequence length="599" mass="65335">MTDSTGSKLSAFASQWLAQGCGNVDGDVHFGVVLLSVSADGALAPAAVWPASANPNPVVMEAVEKAVSERAVQERHHEVVVAGAAQLRCVLAFPLMIDGHVHGAAAIDIEPGQVQSLDAVRRSFAWHLHALEAMVRRAMGTSSDRLNTVLNLVATGLHHKRFQTAATAVMTELAAILKCERVSIGFVQNGHAKLVALSHSAGFGEKANLIRGIGTCMDEAIDQQATVVYPPIDKRAMQVTRYHAELLRSSGEGAVCSIPFATGEAIIGAITFEQPARAYFDSETLRLCEYATLLLGPLLDVRRKDDRSLFSKALDSARVTIQQLIGPHHTGLKLAVTSIVFLVLFFTFMTGEYRVTADATLEGAVQRAIAVPISGFVAEANIRAGDVVKEGDVLFTLDDRDLRLERLKWVGQRSQHRREYSEALAARERARVNILNAQIEQADAQVALVEEQLLRTQVIAPFDGFVVSGDLSQSLGAPLERGEVVFELAPLDDYRIVLEVDERDIGFVALQQPGELALTGVPGRSLPIRVDRITPIAAAAEGRNFFEVEASLQDASLPTSLRPGMQGVGKVLVGERKLAWIWTHKIIEWWRMFIWSWWP</sequence>
<dbReference type="Gene3D" id="2.40.30.170">
    <property type="match status" value="1"/>
</dbReference>
<dbReference type="RefSeq" id="WP_101521284.1">
    <property type="nucleotide sequence ID" value="NZ_PKLZ01000007.1"/>
</dbReference>
<dbReference type="Pfam" id="PF25973">
    <property type="entry name" value="BSH_CzcB"/>
    <property type="match status" value="1"/>
</dbReference>